<dbReference type="GO" id="GO:0008360">
    <property type="term" value="P:regulation of cell shape"/>
    <property type="evidence" value="ECO:0007669"/>
    <property type="project" value="UniProtKB-KW"/>
</dbReference>
<dbReference type="Gene3D" id="3.30.1370.50">
    <property type="entry name" value="R3H-like domain"/>
    <property type="match status" value="1"/>
</dbReference>
<reference evidence="9 10" key="2">
    <citation type="journal article" date="2010" name="Stand. Genomic Sci.">
        <title>Complete genome sequence of Desulfohalobium retbaense type strain (HR(100)).</title>
        <authorList>
            <person name="Spring S."/>
            <person name="Nolan M."/>
            <person name="Lapidus A."/>
            <person name="Glavina Del Rio T."/>
            <person name="Copeland A."/>
            <person name="Tice H."/>
            <person name="Cheng J.F."/>
            <person name="Lucas S."/>
            <person name="Land M."/>
            <person name="Chen F."/>
            <person name="Bruce D."/>
            <person name="Goodwin L."/>
            <person name="Pitluck S."/>
            <person name="Ivanova N."/>
            <person name="Mavromatis K."/>
            <person name="Mikhailova N."/>
            <person name="Pati A."/>
            <person name="Chen A."/>
            <person name="Palaniappan K."/>
            <person name="Hauser L."/>
            <person name="Chang Y.J."/>
            <person name="Jeffries C.D."/>
            <person name="Munk C."/>
            <person name="Kiss H."/>
            <person name="Chain P."/>
            <person name="Han C."/>
            <person name="Brettin T."/>
            <person name="Detter J.C."/>
            <person name="Schuler E."/>
            <person name="Goker M."/>
            <person name="Rohde M."/>
            <person name="Bristow J."/>
            <person name="Eisen J.A."/>
            <person name="Markowitz V."/>
            <person name="Hugenholtz P."/>
            <person name="Kyrpides N.C."/>
            <person name="Klenk H.P."/>
        </authorList>
    </citation>
    <scope>NUCLEOTIDE SEQUENCE [LARGE SCALE GENOMIC DNA]</scope>
    <source>
        <strain evidence="10">ATCC 49802 / DSM 20745 / S 6022</strain>
    </source>
</reference>
<comment type="subunit">
    <text evidence="6">Forms a complex with KhpA.</text>
</comment>
<dbReference type="InterPro" id="IPR034079">
    <property type="entry name" value="R3H_KhpB"/>
</dbReference>
<dbReference type="CDD" id="cd02414">
    <property type="entry name" value="KH-II_Jag"/>
    <property type="match status" value="1"/>
</dbReference>
<dbReference type="SUPFAM" id="SSF82708">
    <property type="entry name" value="R3H domain"/>
    <property type="match status" value="1"/>
</dbReference>
<dbReference type="InterPro" id="IPR032782">
    <property type="entry name" value="KhpB_N"/>
</dbReference>
<feature type="region of interest" description="Disordered" evidence="7">
    <location>
        <begin position="40"/>
        <end position="92"/>
    </location>
</feature>
<dbReference type="InterPro" id="IPR038008">
    <property type="entry name" value="Jag_KH"/>
</dbReference>
<evidence type="ECO:0000256" key="3">
    <source>
        <dbReference type="ARBA" id="ARBA00022960"/>
    </source>
</evidence>
<dbReference type="PANTHER" id="PTHR35800">
    <property type="entry name" value="PROTEIN JAG"/>
    <property type="match status" value="1"/>
</dbReference>
<dbReference type="Gene3D" id="3.30.300.20">
    <property type="match status" value="1"/>
</dbReference>
<evidence type="ECO:0000256" key="1">
    <source>
        <dbReference type="ARBA" id="ARBA00022490"/>
    </source>
</evidence>
<dbReference type="GO" id="GO:0003723">
    <property type="term" value="F:RNA binding"/>
    <property type="evidence" value="ECO:0007669"/>
    <property type="project" value="UniProtKB-UniRule"/>
</dbReference>
<organism evidence="9 10">
    <name type="scientific">Sphaerobacter thermophilus (strain ATCC 49802 / DSM 20745 / KCCM 41009 / NCIMB 13125 / S 6022)</name>
    <dbReference type="NCBI Taxonomy" id="479434"/>
    <lineage>
        <taxon>Bacteria</taxon>
        <taxon>Pseudomonadati</taxon>
        <taxon>Thermomicrobiota</taxon>
        <taxon>Thermomicrobia</taxon>
        <taxon>Sphaerobacterales</taxon>
        <taxon>Sphaerobacterineae</taxon>
        <taxon>Sphaerobacteraceae</taxon>
        <taxon>Sphaerobacter</taxon>
    </lineage>
</organism>
<dbReference type="Proteomes" id="UP000002027">
    <property type="component" value="Chromosome 1"/>
</dbReference>
<evidence type="ECO:0000313" key="10">
    <source>
        <dbReference type="Proteomes" id="UP000002027"/>
    </source>
</evidence>
<dbReference type="Pfam" id="PF01424">
    <property type="entry name" value="R3H"/>
    <property type="match status" value="1"/>
</dbReference>
<dbReference type="Pfam" id="PF14804">
    <property type="entry name" value="Jag_N"/>
    <property type="match status" value="1"/>
</dbReference>
<dbReference type="STRING" id="479434.Sthe_0167"/>
<keyword evidence="1 6" id="KW-0963">Cytoplasm</keyword>
<dbReference type="GO" id="GO:0005737">
    <property type="term" value="C:cytoplasm"/>
    <property type="evidence" value="ECO:0007669"/>
    <property type="project" value="UniProtKB-SubCell"/>
</dbReference>
<keyword evidence="4 6" id="KW-0143">Chaperone</keyword>
<feature type="domain" description="R3H" evidence="8">
    <location>
        <begin position="184"/>
        <end position="249"/>
    </location>
</feature>
<dbReference type="EMBL" id="CP001823">
    <property type="protein sequence ID" value="ACZ37606.1"/>
    <property type="molecule type" value="Genomic_DNA"/>
</dbReference>
<dbReference type="FunCoup" id="D1C668">
    <property type="interactions" value="136"/>
</dbReference>
<comment type="similarity">
    <text evidence="6">Belongs to the KhpB RNA-binding protein family.</text>
</comment>
<dbReference type="eggNOG" id="COG1847">
    <property type="taxonomic scope" value="Bacteria"/>
</dbReference>
<dbReference type="PROSITE" id="PS51061">
    <property type="entry name" value="R3H"/>
    <property type="match status" value="1"/>
</dbReference>
<dbReference type="HOGENOM" id="CLU_042512_0_0_0"/>
<keyword evidence="5 6" id="KW-0961">Cell wall biogenesis/degradation</keyword>
<dbReference type="NCBIfam" id="NF041568">
    <property type="entry name" value="Jag_EloR"/>
    <property type="match status" value="1"/>
</dbReference>
<dbReference type="Gene3D" id="3.30.30.80">
    <property type="entry name" value="probable RNA-binding protein from clostridium symbiosum atcc 14940"/>
    <property type="match status" value="1"/>
</dbReference>
<dbReference type="SMART" id="SM01245">
    <property type="entry name" value="Jag_N"/>
    <property type="match status" value="1"/>
</dbReference>
<dbReference type="KEGG" id="sti:Sthe_0167"/>
<evidence type="ECO:0000256" key="7">
    <source>
        <dbReference type="SAM" id="MobiDB-lite"/>
    </source>
</evidence>
<dbReference type="InterPro" id="IPR039247">
    <property type="entry name" value="KhpB"/>
</dbReference>
<comment type="function">
    <text evidence="6">A probable RNA chaperone. Forms a complex with KhpA which binds to cellular RNA and controls its expression. Plays a role in peptidoglycan (PG) homeostasis and cell length regulation.</text>
</comment>
<dbReference type="GO" id="GO:0009252">
    <property type="term" value="P:peptidoglycan biosynthetic process"/>
    <property type="evidence" value="ECO:0007669"/>
    <property type="project" value="UniProtKB-UniRule"/>
</dbReference>
<evidence type="ECO:0000256" key="4">
    <source>
        <dbReference type="ARBA" id="ARBA00023186"/>
    </source>
</evidence>
<dbReference type="InParanoid" id="D1C668"/>
<dbReference type="CDD" id="cd02644">
    <property type="entry name" value="R3H_jag"/>
    <property type="match status" value="1"/>
</dbReference>
<dbReference type="AlphaFoldDB" id="D1C668"/>
<keyword evidence="2 6" id="KW-0694">RNA-binding</keyword>
<reference evidence="10" key="1">
    <citation type="submission" date="2009-11" db="EMBL/GenBank/DDBJ databases">
        <title>The complete chromosome 1 of Sphaerobacter thermophilus DSM 20745.</title>
        <authorList>
            <person name="Lucas S."/>
            <person name="Copeland A."/>
            <person name="Lapidus A."/>
            <person name="Glavina del Rio T."/>
            <person name="Dalin E."/>
            <person name="Tice H."/>
            <person name="Bruce D."/>
            <person name="Goodwin L."/>
            <person name="Pitluck S."/>
            <person name="Kyrpides N."/>
            <person name="Mavromatis K."/>
            <person name="Ivanova N."/>
            <person name="Mikhailova N."/>
            <person name="LaButti K.M."/>
            <person name="Clum A."/>
            <person name="Sun H.I."/>
            <person name="Brettin T."/>
            <person name="Detter J.C."/>
            <person name="Han C."/>
            <person name="Larimer F."/>
            <person name="Land M."/>
            <person name="Hauser L."/>
            <person name="Markowitz V."/>
            <person name="Cheng J.F."/>
            <person name="Hugenholtz P."/>
            <person name="Woyke T."/>
            <person name="Wu D."/>
            <person name="Steenblock K."/>
            <person name="Schneider S."/>
            <person name="Pukall R."/>
            <person name="Goeker M."/>
            <person name="Klenk H.P."/>
            <person name="Eisen J.A."/>
        </authorList>
    </citation>
    <scope>NUCLEOTIDE SEQUENCE [LARGE SCALE GENOMIC DNA]</scope>
    <source>
        <strain evidence="10">ATCC 49802 / DSM 20745 / S 6022</strain>
    </source>
</reference>
<dbReference type="PANTHER" id="PTHR35800:SF1">
    <property type="entry name" value="RNA-BINDING PROTEIN KHPB"/>
    <property type="match status" value="1"/>
</dbReference>
<proteinExistence type="inferred from homology"/>
<dbReference type="SMART" id="SM00393">
    <property type="entry name" value="R3H"/>
    <property type="match status" value="1"/>
</dbReference>
<evidence type="ECO:0000256" key="2">
    <source>
        <dbReference type="ARBA" id="ARBA00022884"/>
    </source>
</evidence>
<accession>D1C668</accession>
<sequence length="249" mass="27377">MRSVEIQARSVDEAVRLALEQLGRTRDQVHIEILMDSSDEEDGEALVRVTAKDGAPSRGRGKGGGATTRPSPGVRPVSRPYPEPASAPRVDAETEQVVKSIVHGLLSAMGFQCTVMAVDNPSLIPIGPDEPPTVFIDVHGRDLGMLIGRRGENLAQLQYLINVLVNKRLDTWTRVILDIEGYRSRREESLINLARRVARQVARNGRPISLEPMPANERRVVHVALRDDPEVTTSSSGEGALRRVTVYPK</sequence>
<name>D1C668_SPHTD</name>
<gene>
    <name evidence="6" type="primary">khpB</name>
    <name evidence="6" type="synonym">eloR</name>
    <name evidence="9" type="ordered locus">Sthe_0167</name>
</gene>
<keyword evidence="3 6" id="KW-0133">Cell shape</keyword>
<comment type="subcellular location">
    <subcellularLocation>
        <location evidence="6">Cytoplasm</location>
    </subcellularLocation>
</comment>
<comment type="caution">
    <text evidence="6">Lacks conserved residue(s) required for the propagation of feature annotation.</text>
</comment>
<evidence type="ECO:0000256" key="6">
    <source>
        <dbReference type="HAMAP-Rule" id="MF_00867"/>
    </source>
</evidence>
<dbReference type="RefSeq" id="WP_012870654.1">
    <property type="nucleotide sequence ID" value="NC_013523.1"/>
</dbReference>
<keyword evidence="10" id="KW-1185">Reference proteome</keyword>
<dbReference type="InterPro" id="IPR015946">
    <property type="entry name" value="KH_dom-like_a/b"/>
</dbReference>
<evidence type="ECO:0000313" key="9">
    <source>
        <dbReference type="EMBL" id="ACZ37606.1"/>
    </source>
</evidence>
<dbReference type="InterPro" id="IPR038247">
    <property type="entry name" value="Jag_N_dom_sf"/>
</dbReference>
<feature type="compositionally biased region" description="Low complexity" evidence="7">
    <location>
        <begin position="67"/>
        <end position="78"/>
    </location>
</feature>
<evidence type="ECO:0000259" key="8">
    <source>
        <dbReference type="PROSITE" id="PS51061"/>
    </source>
</evidence>
<dbReference type="HAMAP" id="MF_00867">
    <property type="entry name" value="KhpB"/>
    <property type="match status" value="1"/>
</dbReference>
<dbReference type="InterPro" id="IPR001374">
    <property type="entry name" value="R3H_dom"/>
</dbReference>
<protein>
    <recommendedName>
        <fullName evidence="6">RNA-binding protein KhpB</fullName>
    </recommendedName>
    <alternativeName>
        <fullName evidence="6">RNA-binding protein EloR</fullName>
    </alternativeName>
</protein>
<dbReference type="InterPro" id="IPR036867">
    <property type="entry name" value="R3H_dom_sf"/>
</dbReference>
<comment type="domain">
    <text evidence="6">Has an N-terminal Jag-N domain and 2 RNA-binding domains (KH and R3H).</text>
</comment>
<evidence type="ECO:0000256" key="5">
    <source>
        <dbReference type="ARBA" id="ARBA00023316"/>
    </source>
</evidence>
<dbReference type="GO" id="GO:0071555">
    <property type="term" value="P:cell wall organization"/>
    <property type="evidence" value="ECO:0007669"/>
    <property type="project" value="UniProtKB-KW"/>
</dbReference>